<evidence type="ECO:0000313" key="2">
    <source>
        <dbReference type="EMBL" id="GGZ15417.1"/>
    </source>
</evidence>
<proteinExistence type="predicted"/>
<dbReference type="EMBL" id="BMZA01000021">
    <property type="protein sequence ID" value="GGZ15417.1"/>
    <property type="molecule type" value="Genomic_DNA"/>
</dbReference>
<dbReference type="InterPro" id="IPR018958">
    <property type="entry name" value="Knr4/Smi1-like_dom"/>
</dbReference>
<keyword evidence="3" id="KW-1185">Reference proteome</keyword>
<dbReference type="InterPro" id="IPR037883">
    <property type="entry name" value="Knr4/Smi1-like_sf"/>
</dbReference>
<dbReference type="RefSeq" id="WP_189622387.1">
    <property type="nucleotide sequence ID" value="NZ_BMZA01000021.1"/>
</dbReference>
<name>A0A918PN25_9SPHN</name>
<reference evidence="2" key="2">
    <citation type="submission" date="2020-09" db="EMBL/GenBank/DDBJ databases">
        <authorList>
            <person name="Sun Q."/>
            <person name="Kim S."/>
        </authorList>
    </citation>
    <scope>NUCLEOTIDE SEQUENCE</scope>
    <source>
        <strain evidence="2">KCTC 32255</strain>
    </source>
</reference>
<sequence length="145" mass="16847">MISFENTSLAISEADIENFRKITGLEIPDDLKNHFLKYNGGRPIPSCFENDFDKFCIRSFLVIAHGDENCGLENTYLDLRSNDFFSSGYLPFAMDEGGDYFLYSMRDDFGSIYFNQSEYYGDPDRFMIKLSDNFEKFLNSLKECD</sequence>
<gene>
    <name evidence="2" type="ORF">GCM10011614_32930</name>
</gene>
<dbReference type="AlphaFoldDB" id="A0A918PN25"/>
<feature type="domain" description="Knr4/Smi1-like" evidence="1">
    <location>
        <begin position="10"/>
        <end position="140"/>
    </location>
</feature>
<evidence type="ECO:0000313" key="3">
    <source>
        <dbReference type="Proteomes" id="UP000648075"/>
    </source>
</evidence>
<comment type="caution">
    <text evidence="2">The sequence shown here is derived from an EMBL/GenBank/DDBJ whole genome shotgun (WGS) entry which is preliminary data.</text>
</comment>
<dbReference type="Pfam" id="PF09346">
    <property type="entry name" value="SMI1_KNR4"/>
    <property type="match status" value="1"/>
</dbReference>
<reference evidence="2" key="1">
    <citation type="journal article" date="2014" name="Int. J. Syst. Evol. Microbiol.">
        <title>Complete genome sequence of Corynebacterium casei LMG S-19264T (=DSM 44701T), isolated from a smear-ripened cheese.</title>
        <authorList>
            <consortium name="US DOE Joint Genome Institute (JGI-PGF)"/>
            <person name="Walter F."/>
            <person name="Albersmeier A."/>
            <person name="Kalinowski J."/>
            <person name="Ruckert C."/>
        </authorList>
    </citation>
    <scope>NUCLEOTIDE SEQUENCE</scope>
    <source>
        <strain evidence="2">KCTC 32255</strain>
    </source>
</reference>
<organism evidence="2 3">
    <name type="scientific">Novosphingobium colocasiae</name>
    <dbReference type="NCBI Taxonomy" id="1256513"/>
    <lineage>
        <taxon>Bacteria</taxon>
        <taxon>Pseudomonadati</taxon>
        <taxon>Pseudomonadota</taxon>
        <taxon>Alphaproteobacteria</taxon>
        <taxon>Sphingomonadales</taxon>
        <taxon>Sphingomonadaceae</taxon>
        <taxon>Novosphingobium</taxon>
    </lineage>
</organism>
<dbReference type="SUPFAM" id="SSF160631">
    <property type="entry name" value="SMI1/KNR4-like"/>
    <property type="match status" value="1"/>
</dbReference>
<accession>A0A918PN25</accession>
<dbReference type="Gene3D" id="3.40.1580.10">
    <property type="entry name" value="SMI1/KNR4-like"/>
    <property type="match status" value="1"/>
</dbReference>
<dbReference type="SMART" id="SM00860">
    <property type="entry name" value="SMI1_KNR4"/>
    <property type="match status" value="1"/>
</dbReference>
<dbReference type="Proteomes" id="UP000648075">
    <property type="component" value="Unassembled WGS sequence"/>
</dbReference>
<evidence type="ECO:0000259" key="1">
    <source>
        <dbReference type="SMART" id="SM00860"/>
    </source>
</evidence>
<protein>
    <recommendedName>
        <fullName evidence="1">Knr4/Smi1-like domain-containing protein</fullName>
    </recommendedName>
</protein>